<dbReference type="AlphaFoldDB" id="A0A428YCS9"/>
<dbReference type="EMBL" id="QHKI01000086">
    <property type="protein sequence ID" value="RSM65292.1"/>
    <property type="molecule type" value="Genomic_DNA"/>
</dbReference>
<evidence type="ECO:0008006" key="3">
    <source>
        <dbReference type="Google" id="ProtNLM"/>
    </source>
</evidence>
<protein>
    <recommendedName>
        <fullName evidence="3">Ferritin-like domain-containing protein</fullName>
    </recommendedName>
</protein>
<reference evidence="1 2" key="1">
    <citation type="submission" date="2018-05" db="EMBL/GenBank/DDBJ databases">
        <title>Evolution of GPA BGCs.</title>
        <authorList>
            <person name="Waglechner N."/>
            <person name="Wright G.D."/>
        </authorList>
    </citation>
    <scope>NUCLEOTIDE SEQUENCE [LARGE SCALE GENOMIC DNA]</scope>
    <source>
        <strain evidence="1 2">A82846</strain>
    </source>
</reference>
<proteinExistence type="predicted"/>
<evidence type="ECO:0000313" key="2">
    <source>
        <dbReference type="Proteomes" id="UP000287547"/>
    </source>
</evidence>
<dbReference type="InterPro" id="IPR009078">
    <property type="entry name" value="Ferritin-like_SF"/>
</dbReference>
<evidence type="ECO:0000313" key="1">
    <source>
        <dbReference type="EMBL" id="RSM65292.1"/>
    </source>
</evidence>
<dbReference type="RefSeq" id="WP_037269547.1">
    <property type="nucleotide sequence ID" value="NZ_QHKI01000086.1"/>
</dbReference>
<dbReference type="SUPFAM" id="SSF47240">
    <property type="entry name" value="Ferritin-like"/>
    <property type="match status" value="2"/>
</dbReference>
<comment type="caution">
    <text evidence="1">The sequence shown here is derived from an EMBL/GenBank/DDBJ whole genome shotgun (WGS) entry which is preliminary data.</text>
</comment>
<organism evidence="1 2">
    <name type="scientific">Kibdelosporangium aridum</name>
    <dbReference type="NCBI Taxonomy" id="2030"/>
    <lineage>
        <taxon>Bacteria</taxon>
        <taxon>Bacillati</taxon>
        <taxon>Actinomycetota</taxon>
        <taxon>Actinomycetes</taxon>
        <taxon>Pseudonocardiales</taxon>
        <taxon>Pseudonocardiaceae</taxon>
        <taxon>Kibdelosporangium</taxon>
    </lineage>
</organism>
<dbReference type="Proteomes" id="UP000287547">
    <property type="component" value="Unassembled WGS sequence"/>
</dbReference>
<accession>A0A428YCS9</accession>
<name>A0A428YCS9_KIBAR</name>
<gene>
    <name evidence="1" type="ORF">DMH04_49365</name>
</gene>
<dbReference type="OrthoDB" id="1836949at2"/>
<sequence>MTFNPLEHEGIPLDKQLRNWRELDVAPVDPDDSDPYTRCRIIALNGIEIESIMFSHHFARVCPDMDVKRKLAEVRYIEAQQQKVVNWLLPGAASPLETTIAYEQVAVDLTAWVARMEPDPQLKQAYEFGVLEDFDHLYRYANLYEMIQHRKAEKIVDGLTEVIPGRPTRFHHRHPADNVREPYDKTEADPLSKLHALTIMAAEQQTMNFYMNVGPQYMEPIARQLYQEIGLIEEEHVTHYESLVDPGETWWERLVNHEYNECYLYYSFMETESDPRVKAIWELHLNMELAHLQAACDLMRANDGREPEEVVAPELPVPVTFEPNKQYLRELLDTQIDLTTLGAGYVRDAHERFERMQETVMGGEQPPSDAVIDMHTEKFGSDYRHELERS</sequence>